<evidence type="ECO:0000313" key="9">
    <source>
        <dbReference type="Proteomes" id="UP000489600"/>
    </source>
</evidence>
<comment type="subcellular location">
    <subcellularLocation>
        <location evidence="1">Cytoplasm</location>
    </subcellularLocation>
</comment>
<dbReference type="OrthoDB" id="668540at2759"/>
<evidence type="ECO:0000256" key="3">
    <source>
        <dbReference type="ARBA" id="ARBA00022737"/>
    </source>
</evidence>
<dbReference type="PROSITE" id="PS50302">
    <property type="entry name" value="PUM"/>
    <property type="match status" value="1"/>
</dbReference>
<accession>A0A565CSX7</accession>
<dbReference type="PROSITE" id="PS50303">
    <property type="entry name" value="PUM_HD"/>
    <property type="match status" value="1"/>
</dbReference>
<dbReference type="SMART" id="SM00025">
    <property type="entry name" value="Pumilio"/>
    <property type="match status" value="4"/>
</dbReference>
<evidence type="ECO:0000256" key="2">
    <source>
        <dbReference type="ARBA" id="ARBA00022490"/>
    </source>
</evidence>
<evidence type="ECO:0000256" key="5">
    <source>
        <dbReference type="ARBA" id="ARBA00022884"/>
    </source>
</evidence>
<keyword evidence="9" id="KW-1185">Reference proteome</keyword>
<evidence type="ECO:0000256" key="1">
    <source>
        <dbReference type="ARBA" id="ARBA00004496"/>
    </source>
</evidence>
<gene>
    <name evidence="8" type="ORF">ANE_LOCUS27125</name>
</gene>
<keyword evidence="3" id="KW-0677">Repeat</keyword>
<dbReference type="AlphaFoldDB" id="A0A565CSX7"/>
<feature type="repeat" description="Pumilio" evidence="6">
    <location>
        <begin position="77"/>
        <end position="115"/>
    </location>
</feature>
<dbReference type="Pfam" id="PF00806">
    <property type="entry name" value="PUF"/>
    <property type="match status" value="3"/>
</dbReference>
<evidence type="ECO:0000313" key="8">
    <source>
        <dbReference type="EMBL" id="VVB16681.1"/>
    </source>
</evidence>
<sequence length="182" mass="20513">MYEHTIHHALDIARDKHGCIALNEVITDLDDPYYRNQLLDLVAFNALCLSNDASGNFVVQHVLKLSDLRSTYNIAVNLHGHCVDLSLKKYGSYIVENLLDAAEESMVLVVDELLWCEGDRLMRLARSEFGNFVVAKALRVTKDMSRVDLFSALVHKLMPFIELLRRSHGSNIANILDSISVS</sequence>
<evidence type="ECO:0000256" key="4">
    <source>
        <dbReference type="ARBA" id="ARBA00022845"/>
    </source>
</evidence>
<comment type="caution">
    <text evidence="8">The sequence shown here is derived from an EMBL/GenBank/DDBJ whole genome shotgun (WGS) entry which is preliminary data.</text>
</comment>
<reference evidence="8" key="1">
    <citation type="submission" date="2019-07" db="EMBL/GenBank/DDBJ databases">
        <authorList>
            <person name="Dittberner H."/>
        </authorList>
    </citation>
    <scope>NUCLEOTIDE SEQUENCE [LARGE SCALE GENOMIC DNA]</scope>
</reference>
<keyword evidence="5" id="KW-0694">RNA-binding</keyword>
<dbReference type="Proteomes" id="UP000489600">
    <property type="component" value="Unassembled WGS sequence"/>
</dbReference>
<organism evidence="8 9">
    <name type="scientific">Arabis nemorensis</name>
    <dbReference type="NCBI Taxonomy" id="586526"/>
    <lineage>
        <taxon>Eukaryota</taxon>
        <taxon>Viridiplantae</taxon>
        <taxon>Streptophyta</taxon>
        <taxon>Embryophyta</taxon>
        <taxon>Tracheophyta</taxon>
        <taxon>Spermatophyta</taxon>
        <taxon>Magnoliopsida</taxon>
        <taxon>eudicotyledons</taxon>
        <taxon>Gunneridae</taxon>
        <taxon>Pentapetalae</taxon>
        <taxon>rosids</taxon>
        <taxon>malvids</taxon>
        <taxon>Brassicales</taxon>
        <taxon>Brassicaceae</taxon>
        <taxon>Arabideae</taxon>
        <taxon>Arabis</taxon>
    </lineage>
</organism>
<dbReference type="GO" id="GO:0005737">
    <property type="term" value="C:cytoplasm"/>
    <property type="evidence" value="ECO:0007669"/>
    <property type="project" value="UniProtKB-SubCell"/>
</dbReference>
<proteinExistence type="predicted"/>
<protein>
    <recommendedName>
        <fullName evidence="7">PUM-HD domain-containing protein</fullName>
    </recommendedName>
</protein>
<dbReference type="InterPro" id="IPR033133">
    <property type="entry name" value="PUM-HD"/>
</dbReference>
<dbReference type="PANTHER" id="PTHR12537">
    <property type="entry name" value="RNA BINDING PROTEIN PUMILIO-RELATED"/>
    <property type="match status" value="1"/>
</dbReference>
<dbReference type="Gene3D" id="1.25.10.10">
    <property type="entry name" value="Leucine-rich Repeat Variant"/>
    <property type="match status" value="1"/>
</dbReference>
<evidence type="ECO:0000259" key="7">
    <source>
        <dbReference type="PROSITE" id="PS50303"/>
    </source>
</evidence>
<name>A0A565CSX7_9BRAS</name>
<dbReference type="InterPro" id="IPR011989">
    <property type="entry name" value="ARM-like"/>
</dbReference>
<dbReference type="InterPro" id="IPR016024">
    <property type="entry name" value="ARM-type_fold"/>
</dbReference>
<feature type="domain" description="PUM-HD" evidence="7">
    <location>
        <begin position="1"/>
        <end position="180"/>
    </location>
</feature>
<dbReference type="GO" id="GO:0003729">
    <property type="term" value="F:mRNA binding"/>
    <property type="evidence" value="ECO:0007669"/>
    <property type="project" value="TreeGrafter"/>
</dbReference>
<dbReference type="EMBL" id="CABITT030000008">
    <property type="protein sequence ID" value="VVB16681.1"/>
    <property type="molecule type" value="Genomic_DNA"/>
</dbReference>
<dbReference type="GO" id="GO:0006417">
    <property type="term" value="P:regulation of translation"/>
    <property type="evidence" value="ECO:0007669"/>
    <property type="project" value="UniProtKB-KW"/>
</dbReference>
<evidence type="ECO:0000256" key="6">
    <source>
        <dbReference type="PROSITE-ProRule" id="PRU00317"/>
    </source>
</evidence>
<dbReference type="InterPro" id="IPR001313">
    <property type="entry name" value="Pumilio_RNA-bd_rpt"/>
</dbReference>
<keyword evidence="4" id="KW-0810">Translation regulation</keyword>
<dbReference type="SUPFAM" id="SSF48371">
    <property type="entry name" value="ARM repeat"/>
    <property type="match status" value="1"/>
</dbReference>
<keyword evidence="2" id="KW-0963">Cytoplasm</keyword>
<dbReference type="PANTHER" id="PTHR12537:SF166">
    <property type="entry name" value="PUMILIO HOMOLOG 18-RELATED"/>
    <property type="match status" value="1"/>
</dbReference>